<comment type="caution">
    <text evidence="3">The sequence shown here is derived from an EMBL/GenBank/DDBJ whole genome shotgun (WGS) entry which is preliminary data.</text>
</comment>
<keyword evidence="4" id="KW-1185">Reference proteome</keyword>
<dbReference type="Proteomes" id="UP001152795">
    <property type="component" value="Unassembled WGS sequence"/>
</dbReference>
<organism evidence="3 4">
    <name type="scientific">Paramuricea clavata</name>
    <name type="common">Red gorgonian</name>
    <name type="synonym">Violescent sea-whip</name>
    <dbReference type="NCBI Taxonomy" id="317549"/>
    <lineage>
        <taxon>Eukaryota</taxon>
        <taxon>Metazoa</taxon>
        <taxon>Cnidaria</taxon>
        <taxon>Anthozoa</taxon>
        <taxon>Octocorallia</taxon>
        <taxon>Malacalcyonacea</taxon>
        <taxon>Plexauridae</taxon>
        <taxon>Paramuricea</taxon>
    </lineage>
</organism>
<feature type="region of interest" description="Disordered" evidence="1">
    <location>
        <begin position="302"/>
        <end position="335"/>
    </location>
</feature>
<keyword evidence="2" id="KW-1133">Transmembrane helix</keyword>
<dbReference type="EMBL" id="CACRXK020006067">
    <property type="protein sequence ID" value="CAB4008248.1"/>
    <property type="molecule type" value="Genomic_DNA"/>
</dbReference>
<feature type="compositionally biased region" description="Polar residues" evidence="1">
    <location>
        <begin position="308"/>
        <end position="322"/>
    </location>
</feature>
<dbReference type="AlphaFoldDB" id="A0A6S7J5G4"/>
<evidence type="ECO:0000256" key="2">
    <source>
        <dbReference type="SAM" id="Phobius"/>
    </source>
</evidence>
<evidence type="ECO:0000313" key="4">
    <source>
        <dbReference type="Proteomes" id="UP001152795"/>
    </source>
</evidence>
<gene>
    <name evidence="3" type="ORF">PACLA_8A066053</name>
</gene>
<accession>A0A6S7J5G4</accession>
<keyword evidence="2" id="KW-0472">Membrane</keyword>
<feature type="transmembrane region" description="Helical" evidence="2">
    <location>
        <begin position="7"/>
        <end position="29"/>
    </location>
</feature>
<evidence type="ECO:0000313" key="3">
    <source>
        <dbReference type="EMBL" id="CAB4008248.1"/>
    </source>
</evidence>
<keyword evidence="2" id="KW-0812">Transmembrane</keyword>
<feature type="transmembrane region" description="Helical" evidence="2">
    <location>
        <begin position="342"/>
        <end position="366"/>
    </location>
</feature>
<proteinExistence type="predicted"/>
<reference evidence="3" key="1">
    <citation type="submission" date="2020-04" db="EMBL/GenBank/DDBJ databases">
        <authorList>
            <person name="Alioto T."/>
            <person name="Alioto T."/>
            <person name="Gomez Garrido J."/>
        </authorList>
    </citation>
    <scope>NUCLEOTIDE SEQUENCE</scope>
    <source>
        <strain evidence="3">A484AB</strain>
    </source>
</reference>
<name>A0A6S7J5G4_PARCT</name>
<sequence length="723" mass="79116">MSLKYTVVLVWVIYLCYKVVITGCEVVLVNRNVTDSFRFGKDGCTNDERVCTSSATCQSDGSCLCSADKPNFRNPATRSGVDKSYGCLDSESIRFGLVGGSENCSFGPFQLLPYSQNKPARKFSGSDNQRMENCYLFYLPQAKFPNNATEIELQRFEKSDVDLNVSNNDLYFKWKRSVPNLKGTIITFSLQCVAKNENARRTTHQITCLRAKVLGTWSADAVSESTKVSVSTEPTITSTKPKSSQTTTISTSSVLTGPKKVSLSTDARVTSIHPKSLQITTKYTSFVAVTTAETRTIPTGLTPVVTKEPTTSALNSTGTMLPTTSTRSSEISSRDGDSSSRAIIVIAVLAAVTLLIILVAIIWCLCKRKKRYSLRKHSSHGSSCKEDGSMGMKQFNYTESNLRGPDDHAYATPNVQTESTVVKANSAYETPDSQFVVVEANPAYEIPDNQFVVVQAKPANEKPDSQSVIVEANPAYEKPDNQRVIVEANPVYEKPDSQSVIVEANPAYETSDSQSVVVQANPVYETPDSQSVIVQANPAYEMPESQSMVVEANPAYETPDSQSVIVEANPAYETPDSQSVIVEANPAYETPDSQSVIVEANPAYETPDNQSVVVEGNPAYETPDSQRVVVEANPADHKSKEANIASCNPEPGYESVDMKKRVSNDSQVDPVYATPDVKKREVDRVNSYPDPGYELINRVNSYPEPGYETPDFKKKEINAATAN</sequence>
<evidence type="ECO:0000256" key="1">
    <source>
        <dbReference type="SAM" id="MobiDB-lite"/>
    </source>
</evidence>
<protein>
    <submittedName>
        <fullName evidence="3">Uncharacterized protein</fullName>
    </submittedName>
</protein>